<sequence>MITITESKMTFGPYQESHLFKIESSKTYKNIKHEGVKIAEFLLLKEKEHSKCDILIVEAKENTPNPTSCRTLHDIKFEAIEKEMTGGFENLKAIKACLAKLERDAYFNDIREKFMNSLLLFLALYSQRHPDNSLDLPDVFRKIEIFNVNFQLVLVVKDSEEEWLPPLNEKVKKLLNPIVKIWNLSPQNIIVLNEKGAKNHGLIT</sequence>
<name>A0ABT1UA29_9GAMM</name>
<keyword evidence="2" id="KW-1185">Reference proteome</keyword>
<proteinExistence type="predicted"/>
<accession>A0ABT1UA29</accession>
<gene>
    <name evidence="1" type="ORF">NP596_17235</name>
</gene>
<evidence type="ECO:0000313" key="1">
    <source>
        <dbReference type="EMBL" id="MCQ8130205.1"/>
    </source>
</evidence>
<evidence type="ECO:0000313" key="2">
    <source>
        <dbReference type="Proteomes" id="UP001524586"/>
    </source>
</evidence>
<dbReference type="RefSeq" id="WP_256616629.1">
    <property type="nucleotide sequence ID" value="NZ_JANIBK010000135.1"/>
</dbReference>
<comment type="caution">
    <text evidence="1">The sequence shown here is derived from an EMBL/GenBank/DDBJ whole genome shotgun (WGS) entry which is preliminary data.</text>
</comment>
<reference evidence="1 2" key="1">
    <citation type="submission" date="2022-07" db="EMBL/GenBank/DDBJ databases">
        <title>Methylomonas rivi sp. nov., Methylomonas rosea sp. nov., Methylomonas aureus sp. nov. and Methylomonas subterranea sp. nov., four novel methanotrophs isolated from a freshwater creek and the deep terrestrial subsurface.</title>
        <authorList>
            <person name="Abin C."/>
            <person name="Sankaranarayanan K."/>
            <person name="Garner C."/>
            <person name="Sindelar R."/>
            <person name="Kotary K."/>
            <person name="Garner R."/>
            <person name="Barclay S."/>
            <person name="Lawson P."/>
            <person name="Krumholz L."/>
        </authorList>
    </citation>
    <scope>NUCLEOTIDE SEQUENCE [LARGE SCALE GENOMIC DNA]</scope>
    <source>
        <strain evidence="1 2">WSC-6</strain>
    </source>
</reference>
<protein>
    <submittedName>
        <fullName evidence="1">Uncharacterized protein</fullName>
    </submittedName>
</protein>
<dbReference type="EMBL" id="JANIBK010000135">
    <property type="protein sequence ID" value="MCQ8130205.1"/>
    <property type="molecule type" value="Genomic_DNA"/>
</dbReference>
<dbReference type="Proteomes" id="UP001524586">
    <property type="component" value="Unassembled WGS sequence"/>
</dbReference>
<organism evidence="1 2">
    <name type="scientific">Methylomonas rivi</name>
    <dbReference type="NCBI Taxonomy" id="2952226"/>
    <lineage>
        <taxon>Bacteria</taxon>
        <taxon>Pseudomonadati</taxon>
        <taxon>Pseudomonadota</taxon>
        <taxon>Gammaproteobacteria</taxon>
        <taxon>Methylococcales</taxon>
        <taxon>Methylococcaceae</taxon>
        <taxon>Methylomonas</taxon>
    </lineage>
</organism>